<name>A0ABD1Q6L9_9LAMI</name>
<dbReference type="Proteomes" id="UP001604336">
    <property type="component" value="Unassembled WGS sequence"/>
</dbReference>
<dbReference type="EMBL" id="JBFOLK010000012">
    <property type="protein sequence ID" value="KAL2471840.1"/>
    <property type="molecule type" value="Genomic_DNA"/>
</dbReference>
<keyword evidence="2" id="KW-0548">Nucleotidyltransferase</keyword>
<keyword evidence="2" id="KW-0808">Transferase</keyword>
<accession>A0ABD1Q6L9</accession>
<keyword evidence="3" id="KW-1185">Reference proteome</keyword>
<dbReference type="PANTHER" id="PTHR35046">
    <property type="entry name" value="ZINC KNUCKLE (CCHC-TYPE) FAMILY PROTEIN"/>
    <property type="match status" value="1"/>
</dbReference>
<evidence type="ECO:0000256" key="1">
    <source>
        <dbReference type="SAM" id="MobiDB-lite"/>
    </source>
</evidence>
<dbReference type="PANTHER" id="PTHR35046:SF9">
    <property type="entry name" value="RNA-DIRECTED DNA POLYMERASE"/>
    <property type="match status" value="1"/>
</dbReference>
<comment type="caution">
    <text evidence="2">The sequence shown here is derived from an EMBL/GenBank/DDBJ whole genome shotgun (WGS) entry which is preliminary data.</text>
</comment>
<organism evidence="2 3">
    <name type="scientific">Abeliophyllum distichum</name>
    <dbReference type="NCBI Taxonomy" id="126358"/>
    <lineage>
        <taxon>Eukaryota</taxon>
        <taxon>Viridiplantae</taxon>
        <taxon>Streptophyta</taxon>
        <taxon>Embryophyta</taxon>
        <taxon>Tracheophyta</taxon>
        <taxon>Spermatophyta</taxon>
        <taxon>Magnoliopsida</taxon>
        <taxon>eudicotyledons</taxon>
        <taxon>Gunneridae</taxon>
        <taxon>Pentapetalae</taxon>
        <taxon>asterids</taxon>
        <taxon>lamiids</taxon>
        <taxon>Lamiales</taxon>
        <taxon>Oleaceae</taxon>
        <taxon>Forsythieae</taxon>
        <taxon>Abeliophyllum</taxon>
    </lineage>
</organism>
<reference evidence="3" key="1">
    <citation type="submission" date="2024-07" db="EMBL/GenBank/DDBJ databases">
        <title>Two chromosome-level genome assemblies of Korean endemic species Abeliophyllum distichum and Forsythia ovata (Oleaceae).</title>
        <authorList>
            <person name="Jang H."/>
        </authorList>
    </citation>
    <scope>NUCLEOTIDE SEQUENCE [LARGE SCALE GENOMIC DNA]</scope>
</reference>
<dbReference type="AlphaFoldDB" id="A0ABD1Q6L9"/>
<dbReference type="GO" id="GO:0003964">
    <property type="term" value="F:RNA-directed DNA polymerase activity"/>
    <property type="evidence" value="ECO:0007669"/>
    <property type="project" value="UniProtKB-KW"/>
</dbReference>
<evidence type="ECO:0000313" key="2">
    <source>
        <dbReference type="EMBL" id="KAL2471840.1"/>
    </source>
</evidence>
<protein>
    <submittedName>
        <fullName evidence="2">RNA-directed DNA polymerase</fullName>
    </submittedName>
</protein>
<feature type="compositionally biased region" description="Acidic residues" evidence="1">
    <location>
        <begin position="8"/>
        <end position="23"/>
    </location>
</feature>
<evidence type="ECO:0000313" key="3">
    <source>
        <dbReference type="Proteomes" id="UP001604336"/>
    </source>
</evidence>
<proteinExistence type="predicted"/>
<feature type="region of interest" description="Disordered" evidence="1">
    <location>
        <begin position="1"/>
        <end position="23"/>
    </location>
</feature>
<keyword evidence="2" id="KW-0695">RNA-directed DNA polymerase</keyword>
<sequence>MILRDNGEAETEDESDSDEIPELEDVGVERWRRCTNIASITFVEKLGLSMLKHSRPYKLQWLNECGEVKVTKQVLVNFTIGRYIDDVMCDVVPMHAGHLLLERP</sequence>
<gene>
    <name evidence="2" type="ORF">Adt_39976</name>
</gene>